<evidence type="ECO:0000313" key="1">
    <source>
        <dbReference type="EMBL" id="KAK8389636.1"/>
    </source>
</evidence>
<reference evidence="1 2" key="1">
    <citation type="submission" date="2023-03" db="EMBL/GenBank/DDBJ databases">
        <title>High-quality genome of Scylla paramamosain provides insights in environmental adaptation.</title>
        <authorList>
            <person name="Zhang L."/>
        </authorList>
    </citation>
    <scope>NUCLEOTIDE SEQUENCE [LARGE SCALE GENOMIC DNA]</scope>
    <source>
        <strain evidence="1">LZ_2023a</strain>
        <tissue evidence="1">Muscle</tissue>
    </source>
</reference>
<accession>A0AAW0TQP9</accession>
<organism evidence="1 2">
    <name type="scientific">Scylla paramamosain</name>
    <name type="common">Mud crab</name>
    <dbReference type="NCBI Taxonomy" id="85552"/>
    <lineage>
        <taxon>Eukaryota</taxon>
        <taxon>Metazoa</taxon>
        <taxon>Ecdysozoa</taxon>
        <taxon>Arthropoda</taxon>
        <taxon>Crustacea</taxon>
        <taxon>Multicrustacea</taxon>
        <taxon>Malacostraca</taxon>
        <taxon>Eumalacostraca</taxon>
        <taxon>Eucarida</taxon>
        <taxon>Decapoda</taxon>
        <taxon>Pleocyemata</taxon>
        <taxon>Brachyura</taxon>
        <taxon>Eubrachyura</taxon>
        <taxon>Portunoidea</taxon>
        <taxon>Portunidae</taxon>
        <taxon>Portuninae</taxon>
        <taxon>Scylla</taxon>
    </lineage>
</organism>
<name>A0AAW0TQP9_SCYPA</name>
<proteinExistence type="predicted"/>
<dbReference type="AlphaFoldDB" id="A0AAW0TQP9"/>
<comment type="caution">
    <text evidence="1">The sequence shown here is derived from an EMBL/GenBank/DDBJ whole genome shotgun (WGS) entry which is preliminary data.</text>
</comment>
<gene>
    <name evidence="1" type="ORF">O3P69_008967</name>
</gene>
<keyword evidence="2" id="KW-1185">Reference proteome</keyword>
<evidence type="ECO:0000313" key="2">
    <source>
        <dbReference type="Proteomes" id="UP001487740"/>
    </source>
</evidence>
<sequence>MKVATLTGPKRPVDHHLVQRVRRRERERITLHIFKFCAALGGHKIPARRPTGAERTVDAAMNNNPHGMAAWHGGGNAAQGGGGWFMGPYGGYPNTYNGPPGPPGPPQQGWNGYGGPGWIWPLWWISITLGLWRAPRNARATPTTGRWIQHQQ</sequence>
<protein>
    <submittedName>
        <fullName evidence="1">Uncharacterized protein</fullName>
    </submittedName>
</protein>
<dbReference type="EMBL" id="JARAKH010000027">
    <property type="protein sequence ID" value="KAK8389636.1"/>
    <property type="molecule type" value="Genomic_DNA"/>
</dbReference>
<dbReference type="Proteomes" id="UP001487740">
    <property type="component" value="Unassembled WGS sequence"/>
</dbReference>